<dbReference type="EnsemblMetazoa" id="AARA005608-RA">
    <property type="protein sequence ID" value="AARA005608-PA"/>
    <property type="gene ID" value="AARA005608"/>
</dbReference>
<dbReference type="VEuPathDB" id="VectorBase:AARA21_006516"/>
<feature type="compositionally biased region" description="Pro residues" evidence="1">
    <location>
        <begin position="63"/>
        <end position="75"/>
    </location>
</feature>
<feature type="compositionally biased region" description="Low complexity" evidence="1">
    <location>
        <begin position="94"/>
        <end position="115"/>
    </location>
</feature>
<name>A0A182HWD5_ANOAR</name>
<dbReference type="AlphaFoldDB" id="A0A182HWD5"/>
<feature type="compositionally biased region" description="Basic and acidic residues" evidence="1">
    <location>
        <begin position="128"/>
        <end position="140"/>
    </location>
</feature>
<protein>
    <submittedName>
        <fullName evidence="2">Uncharacterized protein</fullName>
    </submittedName>
</protein>
<sequence length="568" mass="62683">MSFGPRKPTIPSRPSRPGVVKKPISKPVTKNEAAAKLQQQQAVKPKGTSSTGAASKKTIAPVAPKPSPPKPPTPEPVYDYESDFESDQSMPSPAGGSSSTESSAENTESNSSSSEGGDDEEEEDEGEEEKRESVPLEREPNVTARPEVHLNTPSIIPRNARSVDILSKISLNDITVQVYRFDPEEYAELRTSFGITSTVAYGKHTQTDCGMVSTASQTSAISVRDRATCMHEVIRSPYHVEEEEEGIDRMHGADGEEDEVQNYSSLQNIQRMFGTLNGALERRFSKQDQDDRLDVVRSFDAGKMCPEFEIKLVHTKGTDAPENITSYVLEFWARGTYSRPMYRFSSWSTIVCVDYEFRNSMMVFGGTSDGTLQMWLGDADRCHSEVLPPHQIVASKVPRKHTLSCWELVAVKVLPVPIVRDSSLEIGSENAFNQVFGLFSTGIIVVWNVQTQQHGAVRADDVLSAKLGPPGVTLVQSKVIDLTSRIGGRLPHDALRTFENLLLHDHHQMVMSSGHAVIRLSHFVQSEYDPVLLIQPDSSDGTSERYTVCAVLQQNGARAKTLHRAGWP</sequence>
<reference evidence="2" key="1">
    <citation type="submission" date="2022-08" db="UniProtKB">
        <authorList>
            <consortium name="EnsemblMetazoa"/>
        </authorList>
    </citation>
    <scope>IDENTIFICATION</scope>
    <source>
        <strain evidence="2">Dongola</strain>
    </source>
</reference>
<evidence type="ECO:0000313" key="2">
    <source>
        <dbReference type="EnsemblMetazoa" id="AARA005608-PA"/>
    </source>
</evidence>
<proteinExistence type="predicted"/>
<feature type="region of interest" description="Disordered" evidence="1">
    <location>
        <begin position="1"/>
        <end position="150"/>
    </location>
</feature>
<feature type="compositionally biased region" description="Acidic residues" evidence="1">
    <location>
        <begin position="116"/>
        <end position="127"/>
    </location>
</feature>
<feature type="compositionally biased region" description="Low complexity" evidence="1">
    <location>
        <begin position="30"/>
        <end position="46"/>
    </location>
</feature>
<organism evidence="2 3">
    <name type="scientific">Anopheles arabiensis</name>
    <name type="common">Mosquito</name>
    <dbReference type="NCBI Taxonomy" id="7173"/>
    <lineage>
        <taxon>Eukaryota</taxon>
        <taxon>Metazoa</taxon>
        <taxon>Ecdysozoa</taxon>
        <taxon>Arthropoda</taxon>
        <taxon>Hexapoda</taxon>
        <taxon>Insecta</taxon>
        <taxon>Pterygota</taxon>
        <taxon>Neoptera</taxon>
        <taxon>Endopterygota</taxon>
        <taxon>Diptera</taxon>
        <taxon>Nematocera</taxon>
        <taxon>Culicoidea</taxon>
        <taxon>Culicidae</taxon>
        <taxon>Anophelinae</taxon>
        <taxon>Anopheles</taxon>
    </lineage>
</organism>
<evidence type="ECO:0000256" key="1">
    <source>
        <dbReference type="SAM" id="MobiDB-lite"/>
    </source>
</evidence>
<accession>A0A182HWD5</accession>
<dbReference type="EMBL" id="APCN01001485">
    <property type="status" value="NOT_ANNOTATED_CDS"/>
    <property type="molecule type" value="Genomic_DNA"/>
</dbReference>
<keyword evidence="3" id="KW-1185">Reference proteome</keyword>
<dbReference type="VEuPathDB" id="VectorBase:AARA005608"/>
<evidence type="ECO:0000313" key="3">
    <source>
        <dbReference type="Proteomes" id="UP000075840"/>
    </source>
</evidence>
<dbReference type="Proteomes" id="UP000075840">
    <property type="component" value="Unassembled WGS sequence"/>
</dbReference>